<comment type="subcellular location">
    <subcellularLocation>
        <location evidence="1 5">Secreted</location>
    </subcellularLocation>
</comment>
<dbReference type="Pfam" id="PF16810">
    <property type="entry name" value="RXLR"/>
    <property type="match status" value="1"/>
</dbReference>
<evidence type="ECO:0000256" key="5">
    <source>
        <dbReference type="RuleBase" id="RU367124"/>
    </source>
</evidence>
<keyword evidence="3 5" id="KW-0964">Secreted</keyword>
<name>E0W4X0_PHYSO</name>
<protein>
    <recommendedName>
        <fullName evidence="5">RxLR effector protein</fullName>
    </recommendedName>
</protein>
<organism evidence="6">
    <name type="scientific">Phytophthora sojae</name>
    <name type="common">Soybean stem and root rot agent</name>
    <name type="synonym">Phytophthora megasperma f. sp. glycines</name>
    <dbReference type="NCBI Taxonomy" id="67593"/>
    <lineage>
        <taxon>Eukaryota</taxon>
        <taxon>Sar</taxon>
        <taxon>Stramenopiles</taxon>
        <taxon>Oomycota</taxon>
        <taxon>Peronosporomycetes</taxon>
        <taxon>Peronosporales</taxon>
        <taxon>Peronosporaceae</taxon>
        <taxon>Phytophthora</taxon>
    </lineage>
</organism>
<gene>
    <name evidence="6" type="primary">Avh</name>
</gene>
<reference evidence="6" key="1">
    <citation type="journal article" date="2011" name="Plant Cell">
        <title>Transcriptional programming and functional interactions within the Phytophthora sojae RXLR effector repertoire.</title>
        <authorList>
            <person name="Wang Q."/>
            <person name="Han C."/>
            <person name="Ferreira A.O."/>
            <person name="Yu X."/>
            <person name="Ye W."/>
            <person name="Tripathy S."/>
            <person name="Kale S.D."/>
            <person name="Gu B."/>
            <person name="Sheng Y."/>
            <person name="Sui Y."/>
            <person name="Wang X."/>
            <person name="Zhang Z."/>
            <person name="Cheng B."/>
            <person name="Dong S."/>
            <person name="Shan W."/>
            <person name="Zheng X."/>
            <person name="Dou D."/>
            <person name="Tyler B.M."/>
            <person name="Wang Y."/>
        </authorList>
    </citation>
    <scope>NUCLEOTIDE SEQUENCE</scope>
    <source>
        <strain evidence="6">P7064</strain>
        <strain evidence="7">P7074</strain>
    </source>
</reference>
<evidence type="ECO:0000313" key="7">
    <source>
        <dbReference type="EMBL" id="AEK80958.1"/>
    </source>
</evidence>
<accession>E0W4X0</accession>
<dbReference type="EMBL" id="JN254144">
    <property type="protein sequence ID" value="AEK80957.1"/>
    <property type="molecule type" value="Genomic_DNA"/>
</dbReference>
<dbReference type="InterPro" id="IPR031825">
    <property type="entry name" value="RXLR"/>
</dbReference>
<evidence type="ECO:0000256" key="2">
    <source>
        <dbReference type="ARBA" id="ARBA00010400"/>
    </source>
</evidence>
<dbReference type="EMBL" id="JN254145">
    <property type="protein sequence ID" value="AEK80958.1"/>
    <property type="molecule type" value="Genomic_DNA"/>
</dbReference>
<dbReference type="KEGG" id="psoj:PHYSODRAFT_467694"/>
<evidence type="ECO:0000256" key="4">
    <source>
        <dbReference type="ARBA" id="ARBA00022729"/>
    </source>
</evidence>
<evidence type="ECO:0000256" key="3">
    <source>
        <dbReference type="ARBA" id="ARBA00022525"/>
    </source>
</evidence>
<dbReference type="VEuPathDB" id="FungiDB:PHYSODRAFT_467694"/>
<evidence type="ECO:0000256" key="1">
    <source>
        <dbReference type="ARBA" id="ARBA00004613"/>
    </source>
</evidence>
<comment type="function">
    <text evidence="5">Effector that suppresses plant defense responses during pathogen infection.</text>
</comment>
<proteinExistence type="inferred from homology"/>
<dbReference type="RefSeq" id="XP_009515268.1">
    <property type="nucleotide sequence ID" value="XM_009516973.1"/>
</dbReference>
<dbReference type="AlphaFoldDB" id="E0W4X0"/>
<feature type="chain" id="PRO_5007652814" description="RxLR effector protein" evidence="5">
    <location>
        <begin position="24"/>
        <end position="95"/>
    </location>
</feature>
<comment type="domain">
    <text evidence="5">The RxLR-dEER motif acts to carry the protein into the host cell cytoplasm through binding to cell surface phosphatidylinositol-3-phosphate.</text>
</comment>
<comment type="similarity">
    <text evidence="2 5">Belongs to the RxLR effector family.</text>
</comment>
<evidence type="ECO:0000313" key="6">
    <source>
        <dbReference type="EMBL" id="AEK80957.1"/>
    </source>
</evidence>
<keyword evidence="4 5" id="KW-0732">Signal</keyword>
<sequence length="95" mass="9651">MRVYFVLITSACCLLASSSAVSAEVPFVNSASAVQATATRQLRGVAVDSDEGSLGSASVDEERGGVVDEIPEKAVSTFARLGGKAVTSWPLSASG</sequence>
<feature type="signal peptide" evidence="5">
    <location>
        <begin position="1"/>
        <end position="23"/>
    </location>
</feature>